<dbReference type="Gene3D" id="3.40.50.1100">
    <property type="match status" value="2"/>
</dbReference>
<evidence type="ECO:0000313" key="5">
    <source>
        <dbReference type="EMBL" id="MDA0644985.1"/>
    </source>
</evidence>
<keyword evidence="6" id="KW-1185">Reference proteome</keyword>
<evidence type="ECO:0000259" key="4">
    <source>
        <dbReference type="Pfam" id="PF00291"/>
    </source>
</evidence>
<evidence type="ECO:0000256" key="3">
    <source>
        <dbReference type="ARBA" id="ARBA00023239"/>
    </source>
</evidence>
<protein>
    <submittedName>
        <fullName evidence="5">Pyridoxal-phosphate dependent enzyme</fullName>
    </submittedName>
</protein>
<dbReference type="CDD" id="cd00640">
    <property type="entry name" value="Trp-synth-beta_II"/>
    <property type="match status" value="1"/>
</dbReference>
<gene>
    <name evidence="5" type="ORF">OUY24_30545</name>
</gene>
<reference evidence="5 6" key="1">
    <citation type="submission" date="2022-11" db="EMBL/GenBank/DDBJ databases">
        <title>Nonomuraea corallina sp. nov., a new species of the genus Nonomuraea isolated from sea side sediment in Thai sea.</title>
        <authorList>
            <person name="Ngamcharungchit C."/>
            <person name="Matsumoto A."/>
            <person name="Suriyachadkun C."/>
            <person name="Panbangred W."/>
            <person name="Inahashi Y."/>
            <person name="Intra B."/>
        </authorList>
    </citation>
    <scope>NUCLEOTIDE SEQUENCE [LARGE SCALE GENOMIC DNA]</scope>
    <source>
        <strain evidence="5 6">DSM 43553</strain>
    </source>
</reference>
<dbReference type="PANTHER" id="PTHR48078:SF6">
    <property type="entry name" value="L-THREONINE DEHYDRATASE CATABOLIC TDCB"/>
    <property type="match status" value="1"/>
</dbReference>
<evidence type="ECO:0000256" key="1">
    <source>
        <dbReference type="ARBA" id="ARBA00001933"/>
    </source>
</evidence>
<dbReference type="Pfam" id="PF00291">
    <property type="entry name" value="PALP"/>
    <property type="match status" value="1"/>
</dbReference>
<name>A0ABT4T6M2_9ACTN</name>
<evidence type="ECO:0000256" key="2">
    <source>
        <dbReference type="ARBA" id="ARBA00022898"/>
    </source>
</evidence>
<dbReference type="RefSeq" id="WP_271278782.1">
    <property type="nucleotide sequence ID" value="NZ_BAABFD010000018.1"/>
</dbReference>
<dbReference type="SUPFAM" id="SSF53686">
    <property type="entry name" value="Tryptophan synthase beta subunit-like PLP-dependent enzymes"/>
    <property type="match status" value="1"/>
</dbReference>
<accession>A0ABT4T6M2</accession>
<dbReference type="InterPro" id="IPR050147">
    <property type="entry name" value="Ser/Thr_Dehydratase"/>
</dbReference>
<dbReference type="PANTHER" id="PTHR48078">
    <property type="entry name" value="THREONINE DEHYDRATASE, MITOCHONDRIAL-RELATED"/>
    <property type="match status" value="1"/>
</dbReference>
<feature type="domain" description="Tryptophan synthase beta chain-like PALP" evidence="4">
    <location>
        <begin position="4"/>
        <end position="299"/>
    </location>
</feature>
<comment type="caution">
    <text evidence="5">The sequence shown here is derived from an EMBL/GenBank/DDBJ whole genome shotgun (WGS) entry which is preliminary data.</text>
</comment>
<sequence>MEDRRETPLIRLPCLEERLRLPHVYAKCEMGNPTGTHKDRIAGGLVLAAIRDGAAGVTAGSCGNLGVALSRASRARGLPCTVFVPIRYHHTRSEEMTGLGAVVIAQGDNYEAAVRASRSFARKRRLFDANPVGRGGRIAILAYGAIVDELMAQCPVPLGSIWLPVGNGTCAAGVHARLRHHGVEVRIGVVGSAGNTALTASLASGRLVELDAARLLETEVNEPLVNWSSFHAREAMDAVLGTGGHFCDATDEQLVLASDGMFRHAGLRVSPAGAAGLVGLRAFASQLDRASAHVVVLTG</sequence>
<dbReference type="InterPro" id="IPR001926">
    <property type="entry name" value="TrpB-like_PALP"/>
</dbReference>
<keyword evidence="3" id="KW-0456">Lyase</keyword>
<evidence type="ECO:0000313" key="6">
    <source>
        <dbReference type="Proteomes" id="UP001212498"/>
    </source>
</evidence>
<dbReference type="Proteomes" id="UP001212498">
    <property type="component" value="Unassembled WGS sequence"/>
</dbReference>
<proteinExistence type="predicted"/>
<keyword evidence="2" id="KW-0663">Pyridoxal phosphate</keyword>
<dbReference type="InterPro" id="IPR036052">
    <property type="entry name" value="TrpB-like_PALP_sf"/>
</dbReference>
<organism evidence="5 6">
    <name type="scientific">Nonomuraea ferruginea</name>
    <dbReference type="NCBI Taxonomy" id="46174"/>
    <lineage>
        <taxon>Bacteria</taxon>
        <taxon>Bacillati</taxon>
        <taxon>Actinomycetota</taxon>
        <taxon>Actinomycetes</taxon>
        <taxon>Streptosporangiales</taxon>
        <taxon>Streptosporangiaceae</taxon>
        <taxon>Nonomuraea</taxon>
    </lineage>
</organism>
<dbReference type="EMBL" id="JAPNUD010000117">
    <property type="protein sequence ID" value="MDA0644985.1"/>
    <property type="molecule type" value="Genomic_DNA"/>
</dbReference>
<comment type="cofactor">
    <cofactor evidence="1">
        <name>pyridoxal 5'-phosphate</name>
        <dbReference type="ChEBI" id="CHEBI:597326"/>
    </cofactor>
</comment>